<name>X1PL47_9ZZZZ</name>
<keyword evidence="5" id="KW-0547">Nucleotide-binding</keyword>
<evidence type="ECO:0000256" key="6">
    <source>
        <dbReference type="ARBA" id="ARBA00022763"/>
    </source>
</evidence>
<dbReference type="EMBL" id="BARV01035376">
    <property type="protein sequence ID" value="GAI56563.1"/>
    <property type="molecule type" value="Genomic_DNA"/>
</dbReference>
<evidence type="ECO:0000259" key="14">
    <source>
        <dbReference type="Pfam" id="PF17755"/>
    </source>
</evidence>
<dbReference type="Gene3D" id="1.10.8.280">
    <property type="entry name" value="ABC transporter ATPase domain-like"/>
    <property type="match status" value="1"/>
</dbReference>
<comment type="subcellular location">
    <subcellularLocation>
        <location evidence="1">Cytoplasm</location>
    </subcellularLocation>
</comment>
<evidence type="ECO:0000256" key="2">
    <source>
        <dbReference type="ARBA" id="ARBA00022490"/>
    </source>
</evidence>
<dbReference type="GO" id="GO:0008270">
    <property type="term" value="F:zinc ion binding"/>
    <property type="evidence" value="ECO:0007669"/>
    <property type="project" value="UniProtKB-KW"/>
</dbReference>
<evidence type="ECO:0000256" key="7">
    <source>
        <dbReference type="ARBA" id="ARBA00022769"/>
    </source>
</evidence>
<dbReference type="GO" id="GO:0005524">
    <property type="term" value="F:ATP binding"/>
    <property type="evidence" value="ECO:0007669"/>
    <property type="project" value="UniProtKB-KW"/>
</dbReference>
<dbReference type="GO" id="GO:0006281">
    <property type="term" value="P:DNA repair"/>
    <property type="evidence" value="ECO:0007669"/>
    <property type="project" value="UniProtKB-KW"/>
</dbReference>
<dbReference type="PANTHER" id="PTHR43152:SF3">
    <property type="entry name" value="UVRABC SYSTEM PROTEIN A"/>
    <property type="match status" value="1"/>
</dbReference>
<keyword evidence="13" id="KW-0234">DNA repair</keyword>
<dbReference type="PANTHER" id="PTHR43152">
    <property type="entry name" value="UVRABC SYSTEM PROTEIN A"/>
    <property type="match status" value="1"/>
</dbReference>
<keyword evidence="3" id="KW-0479">Metal-binding</keyword>
<evidence type="ECO:0000256" key="8">
    <source>
        <dbReference type="ARBA" id="ARBA00022771"/>
    </source>
</evidence>
<keyword evidence="10" id="KW-0067">ATP-binding</keyword>
<evidence type="ECO:0000256" key="1">
    <source>
        <dbReference type="ARBA" id="ARBA00004496"/>
    </source>
</evidence>
<comment type="caution">
    <text evidence="16">The sequence shown here is derived from an EMBL/GenBank/DDBJ whole genome shotgun (WGS) entry which is preliminary data.</text>
</comment>
<keyword evidence="7" id="KW-0228">DNA excision</keyword>
<feature type="non-terminal residue" evidence="16">
    <location>
        <position position="1"/>
    </location>
</feature>
<evidence type="ECO:0000256" key="10">
    <source>
        <dbReference type="ARBA" id="ARBA00022840"/>
    </source>
</evidence>
<dbReference type="Pfam" id="PF17755">
    <property type="entry name" value="UvrA_DNA-bind"/>
    <property type="match status" value="1"/>
</dbReference>
<evidence type="ECO:0008006" key="17">
    <source>
        <dbReference type="Google" id="ProtNLM"/>
    </source>
</evidence>
<evidence type="ECO:0000256" key="13">
    <source>
        <dbReference type="ARBA" id="ARBA00023204"/>
    </source>
</evidence>
<keyword evidence="2" id="KW-0963">Cytoplasm</keyword>
<dbReference type="AlphaFoldDB" id="X1PL47"/>
<evidence type="ECO:0000313" key="16">
    <source>
        <dbReference type="EMBL" id="GAI56563.1"/>
    </source>
</evidence>
<dbReference type="InterPro" id="IPR041102">
    <property type="entry name" value="UvrA_inter"/>
</dbReference>
<evidence type="ECO:0000259" key="15">
    <source>
        <dbReference type="Pfam" id="PF17760"/>
    </source>
</evidence>
<protein>
    <recommendedName>
        <fullName evidence="17">UvrA interaction domain-containing protein</fullName>
    </recommendedName>
</protein>
<evidence type="ECO:0000256" key="12">
    <source>
        <dbReference type="ARBA" id="ARBA00023125"/>
    </source>
</evidence>
<evidence type="ECO:0000256" key="9">
    <source>
        <dbReference type="ARBA" id="ARBA00022833"/>
    </source>
</evidence>
<feature type="domain" description="UvrA interaction" evidence="15">
    <location>
        <begin position="12"/>
        <end position="56"/>
    </location>
</feature>
<proteinExistence type="predicted"/>
<dbReference type="GO" id="GO:0003677">
    <property type="term" value="F:DNA binding"/>
    <property type="evidence" value="ECO:0007669"/>
    <property type="project" value="UniProtKB-KW"/>
</dbReference>
<evidence type="ECO:0000256" key="3">
    <source>
        <dbReference type="ARBA" id="ARBA00022723"/>
    </source>
</evidence>
<dbReference type="Gene3D" id="3.30.190.20">
    <property type="match status" value="1"/>
</dbReference>
<reference evidence="16" key="1">
    <citation type="journal article" date="2014" name="Front. Microbiol.">
        <title>High frequency of phylogenetically diverse reductive dehalogenase-homologous genes in deep subseafloor sedimentary metagenomes.</title>
        <authorList>
            <person name="Kawai M."/>
            <person name="Futagami T."/>
            <person name="Toyoda A."/>
            <person name="Takaki Y."/>
            <person name="Nishi S."/>
            <person name="Hori S."/>
            <person name="Arai W."/>
            <person name="Tsubouchi T."/>
            <person name="Morono Y."/>
            <person name="Uchiyama I."/>
            <person name="Ito T."/>
            <person name="Fujiyama A."/>
            <person name="Inagaki F."/>
            <person name="Takami H."/>
        </authorList>
    </citation>
    <scope>NUCLEOTIDE SEQUENCE</scope>
    <source>
        <strain evidence="16">Expedition CK06-06</strain>
    </source>
</reference>
<gene>
    <name evidence="16" type="ORF">S06H3_55211</name>
</gene>
<sequence length="237" mass="27381">IHRNKIMNLNDVKLEKRKKIDILVDRMTLERDERERLVDSLEIALKKGEGKIKVQTDRHREFIFSNTLECKRCEVVYEDPFPNFFSFNSPQGACPTCHGFGDLAVLDEDKIIPDKNKSLEEGAIEPWTKPVSLGKMDELISEAKKRGIAADIPFKDLKEEEKKFILDGGDGYHGIKGFFDWLQTKKYKVQVRVFLSRYRKYEPCPDCKKMRLNLQALSVKIEGLSIGQVVQMTVQQA</sequence>
<keyword evidence="8" id="KW-0863">Zinc-finger</keyword>
<feature type="non-terminal residue" evidence="16">
    <location>
        <position position="237"/>
    </location>
</feature>
<keyword evidence="12" id="KW-0238">DNA-binding</keyword>
<accession>X1PL47</accession>
<keyword evidence="11" id="KW-0267">Excision nuclease</keyword>
<keyword evidence="9" id="KW-0862">Zinc</keyword>
<evidence type="ECO:0000256" key="11">
    <source>
        <dbReference type="ARBA" id="ARBA00022881"/>
    </source>
</evidence>
<evidence type="ECO:0000256" key="5">
    <source>
        <dbReference type="ARBA" id="ARBA00022741"/>
    </source>
</evidence>
<evidence type="ECO:0000256" key="4">
    <source>
        <dbReference type="ARBA" id="ARBA00022737"/>
    </source>
</evidence>
<dbReference type="Pfam" id="PF17760">
    <property type="entry name" value="UvrA_inter"/>
    <property type="match status" value="1"/>
</dbReference>
<organism evidence="16">
    <name type="scientific">marine sediment metagenome</name>
    <dbReference type="NCBI Taxonomy" id="412755"/>
    <lineage>
        <taxon>unclassified sequences</taxon>
        <taxon>metagenomes</taxon>
        <taxon>ecological metagenomes</taxon>
    </lineage>
</organism>
<keyword evidence="4" id="KW-0677">Repeat</keyword>
<keyword evidence="6" id="KW-0227">DNA damage</keyword>
<dbReference type="GO" id="GO:0005737">
    <property type="term" value="C:cytoplasm"/>
    <property type="evidence" value="ECO:0007669"/>
    <property type="project" value="UniProtKB-SubCell"/>
</dbReference>
<dbReference type="GO" id="GO:0004518">
    <property type="term" value="F:nuclease activity"/>
    <property type="evidence" value="ECO:0007669"/>
    <property type="project" value="UniProtKB-KW"/>
</dbReference>
<dbReference type="Gene3D" id="1.20.1580.10">
    <property type="entry name" value="ABC transporter ATPase like domain"/>
    <property type="match status" value="1"/>
</dbReference>
<dbReference type="InterPro" id="IPR041552">
    <property type="entry name" value="UvrA_DNA-bd"/>
</dbReference>
<feature type="domain" description="UvrA DNA-binding" evidence="14">
    <location>
        <begin position="107"/>
        <end position="171"/>
    </location>
</feature>